<reference evidence="1 2" key="1">
    <citation type="submission" date="2019-06" db="EMBL/GenBank/DDBJ databases">
        <title>Genomic Encyclopedia of Type Strains, Phase IV (KMG-V): Genome sequencing to study the core and pangenomes of soil and plant-associated prokaryotes.</title>
        <authorList>
            <person name="Whitman W."/>
        </authorList>
    </citation>
    <scope>NUCLEOTIDE SEQUENCE [LARGE SCALE GENOMIC DNA]</scope>
    <source>
        <strain evidence="1 2">BR 11140</strain>
    </source>
</reference>
<dbReference type="Proteomes" id="UP000318050">
    <property type="component" value="Unassembled WGS sequence"/>
</dbReference>
<organism evidence="1 2">
    <name type="scientific">Nitrospirillum amazonense</name>
    <dbReference type="NCBI Taxonomy" id="28077"/>
    <lineage>
        <taxon>Bacteria</taxon>
        <taxon>Pseudomonadati</taxon>
        <taxon>Pseudomonadota</taxon>
        <taxon>Alphaproteobacteria</taxon>
        <taxon>Rhodospirillales</taxon>
        <taxon>Azospirillaceae</taxon>
        <taxon>Nitrospirillum</taxon>
    </lineage>
</organism>
<dbReference type="EMBL" id="VITT01000005">
    <property type="protein sequence ID" value="TWB62234.1"/>
    <property type="molecule type" value="Genomic_DNA"/>
</dbReference>
<evidence type="ECO:0000313" key="1">
    <source>
        <dbReference type="EMBL" id="TWB62234.1"/>
    </source>
</evidence>
<sequence>MAEVIPFRARPRPPGVRLLPPIPTIASALHGLLQDIHADAAEFHAQPAAAAALASSANRLRIVIANMADPGGAA</sequence>
<dbReference type="AlphaFoldDB" id="A0A560IZ31"/>
<protein>
    <submittedName>
        <fullName evidence="1">Uncharacterized protein</fullName>
    </submittedName>
</protein>
<accession>A0A560IZ31</accession>
<gene>
    <name evidence="1" type="ORF">FBZ92_105169</name>
</gene>
<name>A0A560IZ31_9PROT</name>
<evidence type="ECO:0000313" key="2">
    <source>
        <dbReference type="Proteomes" id="UP000318050"/>
    </source>
</evidence>
<proteinExistence type="predicted"/>
<comment type="caution">
    <text evidence="1">The sequence shown here is derived from an EMBL/GenBank/DDBJ whole genome shotgun (WGS) entry which is preliminary data.</text>
</comment>